<sequence>MALYVLLLGDICNPFIQFKSCKALCILDFSLKVVMSISKANLSGKMPSKTIFSKNLTAMSIIPHSESPSMSNRYVTLFGLIPFRNIAL</sequence>
<evidence type="ECO:0000313" key="1">
    <source>
        <dbReference type="EMBL" id="JAD82606.1"/>
    </source>
</evidence>
<dbReference type="AlphaFoldDB" id="A0A0A9D4B0"/>
<accession>A0A0A9D4B0</accession>
<dbReference type="EMBL" id="GBRH01215289">
    <property type="protein sequence ID" value="JAD82606.1"/>
    <property type="molecule type" value="Transcribed_RNA"/>
</dbReference>
<reference evidence="1" key="1">
    <citation type="submission" date="2014-09" db="EMBL/GenBank/DDBJ databases">
        <authorList>
            <person name="Magalhaes I.L.F."/>
            <person name="Oliveira U."/>
            <person name="Santos F.R."/>
            <person name="Vidigal T.H.D.A."/>
            <person name="Brescovit A.D."/>
            <person name="Santos A.J."/>
        </authorList>
    </citation>
    <scope>NUCLEOTIDE SEQUENCE</scope>
    <source>
        <tissue evidence="1">Shoot tissue taken approximately 20 cm above the soil surface</tissue>
    </source>
</reference>
<protein>
    <submittedName>
        <fullName evidence="1">Uncharacterized protein</fullName>
    </submittedName>
</protein>
<organism evidence="1">
    <name type="scientific">Arundo donax</name>
    <name type="common">Giant reed</name>
    <name type="synonym">Donax arundinaceus</name>
    <dbReference type="NCBI Taxonomy" id="35708"/>
    <lineage>
        <taxon>Eukaryota</taxon>
        <taxon>Viridiplantae</taxon>
        <taxon>Streptophyta</taxon>
        <taxon>Embryophyta</taxon>
        <taxon>Tracheophyta</taxon>
        <taxon>Spermatophyta</taxon>
        <taxon>Magnoliopsida</taxon>
        <taxon>Liliopsida</taxon>
        <taxon>Poales</taxon>
        <taxon>Poaceae</taxon>
        <taxon>PACMAD clade</taxon>
        <taxon>Arundinoideae</taxon>
        <taxon>Arundineae</taxon>
        <taxon>Arundo</taxon>
    </lineage>
</organism>
<name>A0A0A9D4B0_ARUDO</name>
<reference evidence="1" key="2">
    <citation type="journal article" date="2015" name="Data Brief">
        <title>Shoot transcriptome of the giant reed, Arundo donax.</title>
        <authorList>
            <person name="Barrero R.A."/>
            <person name="Guerrero F.D."/>
            <person name="Moolhuijzen P."/>
            <person name="Goolsby J.A."/>
            <person name="Tidwell J."/>
            <person name="Bellgard S.E."/>
            <person name="Bellgard M.I."/>
        </authorList>
    </citation>
    <scope>NUCLEOTIDE SEQUENCE</scope>
    <source>
        <tissue evidence="1">Shoot tissue taken approximately 20 cm above the soil surface</tissue>
    </source>
</reference>
<proteinExistence type="predicted"/>